<dbReference type="Pfam" id="PF06719">
    <property type="entry name" value="AraC_N"/>
    <property type="match status" value="1"/>
</dbReference>
<evidence type="ECO:0000256" key="2">
    <source>
        <dbReference type="ARBA" id="ARBA00023163"/>
    </source>
</evidence>
<feature type="domain" description="HTH araC/xylS-type" evidence="3">
    <location>
        <begin position="207"/>
        <end position="305"/>
    </location>
</feature>
<dbReference type="KEGG" id="mmec:FIU01_09880"/>
<gene>
    <name evidence="4" type="ORF">FIU01_09880</name>
</gene>
<dbReference type="InterPro" id="IPR009594">
    <property type="entry name" value="Tscrpt_reg_HTH_AraC_N"/>
</dbReference>
<dbReference type="InterPro" id="IPR018060">
    <property type="entry name" value="HTH_AraC"/>
</dbReference>
<reference evidence="5" key="1">
    <citation type="journal article" date="2019" name="ISME J.">
        <title>Evolution in action: habitat transition from sediment to the pelagial leads to genome streamlining in Methylophilaceae.</title>
        <authorList>
            <person name="Salcher M."/>
            <person name="Schaefle D."/>
            <person name="Kaspar M."/>
            <person name="Neuenschwander S.M."/>
            <person name="Ghai R."/>
        </authorList>
    </citation>
    <scope>NUCLEOTIDE SEQUENCE [LARGE SCALE GENOMIC DNA]</scope>
    <source>
        <strain evidence="5">MMS-M-51</strain>
    </source>
</reference>
<evidence type="ECO:0000313" key="4">
    <source>
        <dbReference type="EMBL" id="QDC44798.1"/>
    </source>
</evidence>
<dbReference type="AlphaFoldDB" id="A0A5B8CTZ3"/>
<dbReference type="PROSITE" id="PS01124">
    <property type="entry name" value="HTH_ARAC_FAMILY_2"/>
    <property type="match status" value="1"/>
</dbReference>
<evidence type="ECO:0000313" key="5">
    <source>
        <dbReference type="Proteomes" id="UP000311008"/>
    </source>
</evidence>
<dbReference type="GO" id="GO:0043565">
    <property type="term" value="F:sequence-specific DNA binding"/>
    <property type="evidence" value="ECO:0007669"/>
    <property type="project" value="InterPro"/>
</dbReference>
<evidence type="ECO:0000256" key="1">
    <source>
        <dbReference type="ARBA" id="ARBA00023015"/>
    </source>
</evidence>
<dbReference type="OrthoDB" id="34150at2"/>
<dbReference type="Gene3D" id="1.10.10.60">
    <property type="entry name" value="Homeodomain-like"/>
    <property type="match status" value="2"/>
</dbReference>
<keyword evidence="2" id="KW-0804">Transcription</keyword>
<proteinExistence type="predicted"/>
<accession>A0A5B8CTZ3</accession>
<dbReference type="PANTHER" id="PTHR43436:SF2">
    <property type="entry name" value="ARAC_XYLS FAMILY TRANSCRIPTIONAL REGULATOR"/>
    <property type="match status" value="1"/>
</dbReference>
<name>A0A5B8CTZ3_9PROT</name>
<dbReference type="SUPFAM" id="SSF46689">
    <property type="entry name" value="Homeodomain-like"/>
    <property type="match status" value="2"/>
</dbReference>
<protein>
    <submittedName>
        <fullName evidence="4">AraC family transcriptional regulator</fullName>
    </submittedName>
</protein>
<dbReference type="SMART" id="SM00342">
    <property type="entry name" value="HTH_ARAC"/>
    <property type="match status" value="1"/>
</dbReference>
<dbReference type="InterPro" id="IPR009057">
    <property type="entry name" value="Homeodomain-like_sf"/>
</dbReference>
<evidence type="ECO:0000259" key="3">
    <source>
        <dbReference type="PROSITE" id="PS01124"/>
    </source>
</evidence>
<dbReference type="EMBL" id="CP040946">
    <property type="protein sequence ID" value="QDC44798.1"/>
    <property type="molecule type" value="Genomic_DNA"/>
</dbReference>
<keyword evidence="5" id="KW-1185">Reference proteome</keyword>
<sequence length="331" mass="36492">MPNCFIRLLIMNNECWHAHDKARTIALLSSLTPSEGFTLTALDGVKLMRWNRTIPRSPVLYEPSIVFVCQGRKVGYLGGEVYQYNPQQFLILSVPLPFESETIASAEEPLLAISIRINLSMVSELLLSITHAHPVHINAKSGITSTALDMRLSNAVVRLLECLQTKTDASVLGHAIIREIHYRILQSSQASAILAAHSTHNNVGKISKALRLIHAEFANALSVDMLAAVSAMSVPSFHAAFREVTATSPIQYLKKTRLHKARLLMVQDGINATLAATKVGYESASQFSREFKRMFGKSPMEEVSAVRSALITSPGERLSPQTMDPYVTVQQ</sequence>
<keyword evidence="1" id="KW-0805">Transcription regulation</keyword>
<organism evidence="4 5">
    <name type="scientific">Methylophilus medardicus</name>
    <dbReference type="NCBI Taxonomy" id="2588534"/>
    <lineage>
        <taxon>Bacteria</taxon>
        <taxon>Pseudomonadati</taxon>
        <taxon>Pseudomonadota</taxon>
        <taxon>Betaproteobacteria</taxon>
        <taxon>Nitrosomonadales</taxon>
        <taxon>Methylophilaceae</taxon>
        <taxon>Methylophilus</taxon>
    </lineage>
</organism>
<dbReference type="Proteomes" id="UP000311008">
    <property type="component" value="Chromosome"/>
</dbReference>
<dbReference type="Pfam" id="PF12833">
    <property type="entry name" value="HTH_18"/>
    <property type="match status" value="1"/>
</dbReference>
<dbReference type="PANTHER" id="PTHR43436">
    <property type="entry name" value="ARAC-FAMILY TRANSCRIPTIONAL REGULATOR"/>
    <property type="match status" value="1"/>
</dbReference>
<dbReference type="GO" id="GO:0003700">
    <property type="term" value="F:DNA-binding transcription factor activity"/>
    <property type="evidence" value="ECO:0007669"/>
    <property type="project" value="InterPro"/>
</dbReference>